<dbReference type="Gene3D" id="3.30.1460.40">
    <property type="entry name" value="[NiFe]-hydrogenase assembly chaperone, HybE"/>
    <property type="match status" value="1"/>
</dbReference>
<evidence type="ECO:0000313" key="2">
    <source>
        <dbReference type="Proteomes" id="UP000739411"/>
    </source>
</evidence>
<proteinExistence type="predicted"/>
<organism evidence="1 2">
    <name type="scientific">Candidatus Dechloromonas phosphorivorans</name>
    <dbReference type="NCBI Taxonomy" id="2899244"/>
    <lineage>
        <taxon>Bacteria</taxon>
        <taxon>Pseudomonadati</taxon>
        <taxon>Pseudomonadota</taxon>
        <taxon>Betaproteobacteria</taxon>
        <taxon>Rhodocyclales</taxon>
        <taxon>Azonexaceae</taxon>
        <taxon>Dechloromonas</taxon>
    </lineage>
</organism>
<dbReference type="EMBL" id="JADJMS010000027">
    <property type="protein sequence ID" value="MBK7415888.1"/>
    <property type="molecule type" value="Genomic_DNA"/>
</dbReference>
<dbReference type="InterPro" id="IPR023994">
    <property type="entry name" value="NiFe-hyd_HybE"/>
</dbReference>
<dbReference type="InterPro" id="IPR038530">
    <property type="entry name" value="NiFe-hyd_HybE_sf"/>
</dbReference>
<dbReference type="Pfam" id="PF11939">
    <property type="entry name" value="NiFe-hyd_HybE"/>
    <property type="match status" value="1"/>
</dbReference>
<evidence type="ECO:0000313" key="1">
    <source>
        <dbReference type="EMBL" id="MBK7415888.1"/>
    </source>
</evidence>
<dbReference type="AlphaFoldDB" id="A0A935K3V8"/>
<protein>
    <submittedName>
        <fullName evidence="1">[NiFe]-hydrogenase assembly chaperone HybE</fullName>
    </submittedName>
</protein>
<gene>
    <name evidence="1" type="primary">hybE</name>
    <name evidence="1" type="ORF">IPJ38_12985</name>
</gene>
<reference evidence="1 2" key="1">
    <citation type="submission" date="2020-10" db="EMBL/GenBank/DDBJ databases">
        <title>Connecting structure to function with the recovery of over 1000 high-quality activated sludge metagenome-assembled genomes encoding full-length rRNA genes using long-read sequencing.</title>
        <authorList>
            <person name="Singleton C.M."/>
            <person name="Petriglieri F."/>
            <person name="Kristensen J.M."/>
            <person name="Kirkegaard R.H."/>
            <person name="Michaelsen T.Y."/>
            <person name="Andersen M.H."/>
            <person name="Karst S.M."/>
            <person name="Dueholm M.S."/>
            <person name="Nielsen P.H."/>
            <person name="Albertsen M."/>
        </authorList>
    </citation>
    <scope>NUCLEOTIDE SEQUENCE [LARGE SCALE GENOMIC DNA]</scope>
    <source>
        <strain evidence="1">EsbW_18-Q3-R4-48_BATAC.463</strain>
    </source>
</reference>
<dbReference type="NCBIfam" id="TIGR03993">
    <property type="entry name" value="hydrog_HybE"/>
    <property type="match status" value="1"/>
</dbReference>
<comment type="caution">
    <text evidence="1">The sequence shown here is derived from an EMBL/GenBank/DDBJ whole genome shotgun (WGS) entry which is preliminary data.</text>
</comment>
<sequence>MQPETAYSAIREHNPSSVLEAHFHQFWAARGDDFPVVNPKLAIKAIGFARVQGDWVGVMVTPWFVQLMLLAGGGTLWGDIPVGQRRYLDLPGATLPFTAAEVMGIGAYQYSPLLAQISEAEDMLAAQRVADDALQAILHLPGEMAASDDEARGFSRRGFFRRLAGKRD</sequence>
<accession>A0A935K3V8</accession>
<name>A0A935K3V8_9RHOO</name>
<dbReference type="Proteomes" id="UP000739411">
    <property type="component" value="Unassembled WGS sequence"/>
</dbReference>